<name>A0ABP9CB64_9GAMM</name>
<reference evidence="3" key="1">
    <citation type="journal article" date="2019" name="Int. J. Syst. Evol. Microbiol.">
        <title>The Global Catalogue of Microorganisms (GCM) 10K type strain sequencing project: providing services to taxonomists for standard genome sequencing and annotation.</title>
        <authorList>
            <consortium name="The Broad Institute Genomics Platform"/>
            <consortium name="The Broad Institute Genome Sequencing Center for Infectious Disease"/>
            <person name="Wu L."/>
            <person name="Ma J."/>
        </authorList>
    </citation>
    <scope>NUCLEOTIDE SEQUENCE [LARGE SCALE GENOMIC DNA]</scope>
    <source>
        <strain evidence="3">JCM 18204</strain>
    </source>
</reference>
<accession>A0ABP9CB64</accession>
<keyword evidence="1" id="KW-0812">Transmembrane</keyword>
<organism evidence="2 3">
    <name type="scientific">Lysobacter hankyongensis</name>
    <dbReference type="NCBI Taxonomy" id="1176535"/>
    <lineage>
        <taxon>Bacteria</taxon>
        <taxon>Pseudomonadati</taxon>
        <taxon>Pseudomonadota</taxon>
        <taxon>Gammaproteobacteria</taxon>
        <taxon>Lysobacterales</taxon>
        <taxon>Lysobacteraceae</taxon>
        <taxon>Lysobacter</taxon>
    </lineage>
</organism>
<feature type="transmembrane region" description="Helical" evidence="1">
    <location>
        <begin position="21"/>
        <end position="38"/>
    </location>
</feature>
<evidence type="ECO:0000313" key="3">
    <source>
        <dbReference type="Proteomes" id="UP001499959"/>
    </source>
</evidence>
<evidence type="ECO:0000256" key="1">
    <source>
        <dbReference type="SAM" id="Phobius"/>
    </source>
</evidence>
<keyword evidence="1" id="KW-0472">Membrane</keyword>
<keyword evidence="3" id="KW-1185">Reference proteome</keyword>
<proteinExistence type="predicted"/>
<dbReference type="Proteomes" id="UP001499959">
    <property type="component" value="Unassembled WGS sequence"/>
</dbReference>
<feature type="transmembrane region" description="Helical" evidence="1">
    <location>
        <begin position="44"/>
        <end position="61"/>
    </location>
</feature>
<protein>
    <recommendedName>
        <fullName evidence="4">DUF58 domain-containing protein</fullName>
    </recommendedName>
</protein>
<dbReference type="EMBL" id="BAABJE010000030">
    <property type="protein sequence ID" value="GAA4807306.1"/>
    <property type="molecule type" value="Genomic_DNA"/>
</dbReference>
<evidence type="ECO:0000313" key="2">
    <source>
        <dbReference type="EMBL" id="GAA4807306.1"/>
    </source>
</evidence>
<keyword evidence="1" id="KW-1133">Transmembrane helix</keyword>
<comment type="caution">
    <text evidence="2">The sequence shown here is derived from an EMBL/GenBank/DDBJ whole genome shotgun (WGS) entry which is preliminary data.</text>
</comment>
<dbReference type="RefSeq" id="WP_345304906.1">
    <property type="nucleotide sequence ID" value="NZ_BAABJE010000030.1"/>
</dbReference>
<sequence length="145" mass="15885">MRSSNASAPCRFELRPSRWRIGVLLALAVLAPFAVLVSDMSRAVAWPLAVIALSAGVFSAWRERRQPVHAVVIDAAGAASVDGIAVERLRIDWRGPLAFVSWRDSDGRTFRRSLWPDTLSAAGRRELRLAADRDDAGRRPGPMAP</sequence>
<evidence type="ECO:0008006" key="4">
    <source>
        <dbReference type="Google" id="ProtNLM"/>
    </source>
</evidence>
<gene>
    <name evidence="2" type="ORF">GCM10023307_37540</name>
</gene>